<dbReference type="KEGG" id="loa:LOAG_09099"/>
<protein>
    <submittedName>
        <fullName evidence="1">Uncharacterized protein</fullName>
    </submittedName>
</protein>
<dbReference type="CTD" id="9946533"/>
<dbReference type="RefSeq" id="XP_003144676.2">
    <property type="nucleotide sequence ID" value="XM_003144628.2"/>
</dbReference>
<name>A0A1S0TT36_LOALO</name>
<dbReference type="GeneID" id="9946533"/>
<evidence type="ECO:0000313" key="1">
    <source>
        <dbReference type="EMBL" id="EFO19394.2"/>
    </source>
</evidence>
<reference evidence="1" key="1">
    <citation type="submission" date="2012-04" db="EMBL/GenBank/DDBJ databases">
        <title>The Genome Sequence of Loa loa.</title>
        <authorList>
            <consortium name="The Broad Institute Genome Sequencing Platform"/>
            <consortium name="Broad Institute Genome Sequencing Center for Infectious Disease"/>
            <person name="Nutman T.B."/>
            <person name="Fink D.L."/>
            <person name="Russ C."/>
            <person name="Young S."/>
            <person name="Zeng Q."/>
            <person name="Gargeya S."/>
            <person name="Alvarado L."/>
            <person name="Berlin A."/>
            <person name="Chapman S.B."/>
            <person name="Chen Z."/>
            <person name="Freedman E."/>
            <person name="Gellesch M."/>
            <person name="Goldberg J."/>
            <person name="Griggs A."/>
            <person name="Gujja S."/>
            <person name="Heilman E.R."/>
            <person name="Heiman D."/>
            <person name="Howarth C."/>
            <person name="Mehta T."/>
            <person name="Neiman D."/>
            <person name="Pearson M."/>
            <person name="Roberts A."/>
            <person name="Saif S."/>
            <person name="Shea T."/>
            <person name="Shenoy N."/>
            <person name="Sisk P."/>
            <person name="Stolte C."/>
            <person name="Sykes S."/>
            <person name="White J."/>
            <person name="Yandava C."/>
            <person name="Haas B."/>
            <person name="Henn M.R."/>
            <person name="Nusbaum C."/>
            <person name="Birren B."/>
        </authorList>
    </citation>
    <scope>NUCLEOTIDE SEQUENCE [LARGE SCALE GENOMIC DNA]</scope>
</reference>
<dbReference type="InParanoid" id="A0A1S0TT36"/>
<sequence length="71" mass="8436">MESLIVRYGYDQWWKGTGEHLNVLDYSFTKKSTIENHSLKAYDYCSEFEWGRVAILNKREKLSCQTIQVLN</sequence>
<organism evidence="1">
    <name type="scientific">Loa loa</name>
    <name type="common">Eye worm</name>
    <name type="synonym">Filaria loa</name>
    <dbReference type="NCBI Taxonomy" id="7209"/>
    <lineage>
        <taxon>Eukaryota</taxon>
        <taxon>Metazoa</taxon>
        <taxon>Ecdysozoa</taxon>
        <taxon>Nematoda</taxon>
        <taxon>Chromadorea</taxon>
        <taxon>Rhabditida</taxon>
        <taxon>Spirurina</taxon>
        <taxon>Spiruromorpha</taxon>
        <taxon>Filarioidea</taxon>
        <taxon>Onchocercidae</taxon>
        <taxon>Loa</taxon>
    </lineage>
</organism>
<dbReference type="EMBL" id="JH712088">
    <property type="protein sequence ID" value="EFO19394.2"/>
    <property type="molecule type" value="Genomic_DNA"/>
</dbReference>
<accession>A0A1S0TT36</accession>
<proteinExistence type="predicted"/>
<gene>
    <name evidence="1" type="ORF">LOAG_09099</name>
</gene>
<dbReference type="AlphaFoldDB" id="A0A1S0TT36"/>